<dbReference type="Gene3D" id="3.40.50.150">
    <property type="entry name" value="Vaccinia Virus protein VP39"/>
    <property type="match status" value="1"/>
</dbReference>
<dbReference type="Gene3D" id="2.70.160.11">
    <property type="entry name" value="Hnrnp arginine n-methyltransferase1"/>
    <property type="match status" value="1"/>
</dbReference>
<gene>
    <name evidence="2" type="ORF">CCMP2556_LOCUS946</name>
</gene>
<evidence type="ECO:0000313" key="2">
    <source>
        <dbReference type="EMBL" id="CAK8987637.1"/>
    </source>
</evidence>
<dbReference type="EMBL" id="CAXAMN010000314">
    <property type="protein sequence ID" value="CAK8987637.1"/>
    <property type="molecule type" value="Genomic_DNA"/>
</dbReference>
<protein>
    <submittedName>
        <fullName evidence="2">Uncharacterized protein</fullName>
    </submittedName>
</protein>
<reference evidence="2 3" key="1">
    <citation type="submission" date="2024-02" db="EMBL/GenBank/DDBJ databases">
        <authorList>
            <person name="Chen Y."/>
            <person name="Shah S."/>
            <person name="Dougan E. K."/>
            <person name="Thang M."/>
            <person name="Chan C."/>
        </authorList>
    </citation>
    <scope>NUCLEOTIDE SEQUENCE [LARGE SCALE GENOMIC DNA]</scope>
</reference>
<dbReference type="Proteomes" id="UP001642484">
    <property type="component" value="Unassembled WGS sequence"/>
</dbReference>
<evidence type="ECO:0000313" key="3">
    <source>
        <dbReference type="Proteomes" id="UP001642484"/>
    </source>
</evidence>
<evidence type="ECO:0000256" key="1">
    <source>
        <dbReference type="ARBA" id="ARBA00022691"/>
    </source>
</evidence>
<name>A0ABP0HC75_9DINO</name>
<keyword evidence="1" id="KW-0949">S-adenosyl-L-methionine</keyword>
<sequence length="332" mass="36450">MPTLRTLQALGLGLAGLAVGAAFALSRPFRSEEYETMREDVARTAAFYKAIDALAPDAVVLDLGTGALALLARRAAKAGARRVYAVEASKFAAQEASKVLENKDPVSVILGRSQEIHLPEPVDLVVHEILGEIASREGVVTSLLDAERFVPPAAKLQCWSVPSGAQTMIAPAEMPTPRYFENFRARTGTFLAMPAAGTRMLRFPNLPVSESILAEPQIFEDLKWGKACSMKIHQRRLTRFRVTREGLLSGFVFFIMVHFPVDIAPVSSADEESHWANSFCTVDRPVTVTPGDFLEVESEVDLSSDTPTYVLAAKLRRMGGEVENLMQRYVFH</sequence>
<dbReference type="PANTHER" id="PTHR11006:SF4">
    <property type="entry name" value="PROTEIN ARGININE N-METHYLTRANSFERASE 7"/>
    <property type="match status" value="1"/>
</dbReference>
<dbReference type="PANTHER" id="PTHR11006">
    <property type="entry name" value="PROTEIN ARGININE N-METHYLTRANSFERASE"/>
    <property type="match status" value="1"/>
</dbReference>
<dbReference type="InterPro" id="IPR025799">
    <property type="entry name" value="Arg_MeTrfase"/>
</dbReference>
<dbReference type="SUPFAM" id="SSF53335">
    <property type="entry name" value="S-adenosyl-L-methionine-dependent methyltransferases"/>
    <property type="match status" value="1"/>
</dbReference>
<accession>A0ABP0HC75</accession>
<organism evidence="2 3">
    <name type="scientific">Durusdinium trenchii</name>
    <dbReference type="NCBI Taxonomy" id="1381693"/>
    <lineage>
        <taxon>Eukaryota</taxon>
        <taxon>Sar</taxon>
        <taxon>Alveolata</taxon>
        <taxon>Dinophyceae</taxon>
        <taxon>Suessiales</taxon>
        <taxon>Symbiodiniaceae</taxon>
        <taxon>Durusdinium</taxon>
    </lineage>
</organism>
<proteinExistence type="predicted"/>
<keyword evidence="3" id="KW-1185">Reference proteome</keyword>
<dbReference type="InterPro" id="IPR029063">
    <property type="entry name" value="SAM-dependent_MTases_sf"/>
</dbReference>
<comment type="caution">
    <text evidence="2">The sequence shown here is derived from an EMBL/GenBank/DDBJ whole genome shotgun (WGS) entry which is preliminary data.</text>
</comment>